<evidence type="ECO:0000313" key="5">
    <source>
        <dbReference type="EMBL" id="CAL2087357.1"/>
    </source>
</evidence>
<evidence type="ECO:0000313" key="6">
    <source>
        <dbReference type="Proteomes" id="UP001497416"/>
    </source>
</evidence>
<evidence type="ECO:0000259" key="4">
    <source>
        <dbReference type="PROSITE" id="PS01124"/>
    </source>
</evidence>
<dbReference type="SMART" id="SM00342">
    <property type="entry name" value="HTH_ARAC"/>
    <property type="match status" value="1"/>
</dbReference>
<keyword evidence="3" id="KW-0804">Transcription</keyword>
<dbReference type="PRINTS" id="PR00032">
    <property type="entry name" value="HTHARAC"/>
</dbReference>
<comment type="caution">
    <text evidence="5">The sequence shown here is derived from an EMBL/GenBank/DDBJ whole genome shotgun (WGS) entry which is preliminary data.</text>
</comment>
<name>A0ABM9P252_9FLAO</name>
<evidence type="ECO:0000256" key="3">
    <source>
        <dbReference type="ARBA" id="ARBA00023163"/>
    </source>
</evidence>
<gene>
    <name evidence="5" type="ORF">T190607A01A_20793</name>
</gene>
<dbReference type="Pfam" id="PF12833">
    <property type="entry name" value="HTH_18"/>
    <property type="match status" value="1"/>
</dbReference>
<dbReference type="InterPro" id="IPR020449">
    <property type="entry name" value="Tscrpt_reg_AraC-type_HTH"/>
</dbReference>
<evidence type="ECO:0000256" key="2">
    <source>
        <dbReference type="ARBA" id="ARBA00023125"/>
    </source>
</evidence>
<dbReference type="Proteomes" id="UP001497416">
    <property type="component" value="Unassembled WGS sequence"/>
</dbReference>
<accession>A0ABM9P252</accession>
<feature type="domain" description="HTH araC/xylS-type" evidence="4">
    <location>
        <begin position="202"/>
        <end position="303"/>
    </location>
</feature>
<keyword evidence="6" id="KW-1185">Reference proteome</keyword>
<dbReference type="Gene3D" id="1.10.10.60">
    <property type="entry name" value="Homeodomain-like"/>
    <property type="match status" value="2"/>
</dbReference>
<dbReference type="PROSITE" id="PS01124">
    <property type="entry name" value="HTH_ARAC_FAMILY_2"/>
    <property type="match status" value="1"/>
</dbReference>
<protein>
    <submittedName>
        <fullName evidence="5">AraC family transcriptional regulator, transcriptional activator of pobA</fullName>
    </submittedName>
</protein>
<reference evidence="5 6" key="1">
    <citation type="submission" date="2024-05" db="EMBL/GenBank/DDBJ databases">
        <authorList>
            <person name="Duchaud E."/>
        </authorList>
    </citation>
    <scope>NUCLEOTIDE SEQUENCE [LARGE SCALE GENOMIC DNA]</scope>
    <source>
        <strain evidence="5">Ena-SAMPLE-TAB-13-05-2024-13:56:06:370-140302</strain>
    </source>
</reference>
<evidence type="ECO:0000256" key="1">
    <source>
        <dbReference type="ARBA" id="ARBA00023015"/>
    </source>
</evidence>
<dbReference type="SUPFAM" id="SSF46689">
    <property type="entry name" value="Homeodomain-like"/>
    <property type="match status" value="1"/>
</dbReference>
<keyword evidence="2" id="KW-0238">DNA-binding</keyword>
<keyword evidence="1" id="KW-0805">Transcription regulation</keyword>
<dbReference type="PANTHER" id="PTHR43280">
    <property type="entry name" value="ARAC-FAMILY TRANSCRIPTIONAL REGULATOR"/>
    <property type="match status" value="1"/>
</dbReference>
<dbReference type="InterPro" id="IPR009057">
    <property type="entry name" value="Homeodomain-like_sf"/>
</dbReference>
<dbReference type="InterPro" id="IPR018060">
    <property type="entry name" value="HTH_AraC"/>
</dbReference>
<sequence length="304" mass="35315">MIMRDVIRIETISEVHDFFKLAKPKHPLVTVLPITDEMTNFDYGDYSYSFGFYQISLKIGISGSISYGRNSYDFQEGTMTFLKPNQAISIENTTEYEGASGWTLLFHPDLISKSELGKIISSYSFFNYESNEALHVSDDEKIALSELVKKIEQEYNQNIDKHSQELIISNIDLLLKYCKRYYDRQFYTRANLNKDVITKFENIILDYFNQEKQRNLGVLTVSYCAERMNMSPNYLGDLLKNETGISAKQHINDFLIERAKTRILGTNKSISEIAYDFGFEYPQSFNKLFKSKTGLTPTQFRNKE</sequence>
<proteinExistence type="predicted"/>
<dbReference type="EMBL" id="CAXIXY010000004">
    <property type="protein sequence ID" value="CAL2087357.1"/>
    <property type="molecule type" value="Genomic_DNA"/>
</dbReference>
<dbReference type="PANTHER" id="PTHR43280:SF32">
    <property type="entry name" value="TRANSCRIPTIONAL REGULATORY PROTEIN"/>
    <property type="match status" value="1"/>
</dbReference>
<organism evidence="5 6">
    <name type="scientific">Tenacibaculum platacis</name>
    <dbReference type="NCBI Taxonomy" id="3137852"/>
    <lineage>
        <taxon>Bacteria</taxon>
        <taxon>Pseudomonadati</taxon>
        <taxon>Bacteroidota</taxon>
        <taxon>Flavobacteriia</taxon>
        <taxon>Flavobacteriales</taxon>
        <taxon>Flavobacteriaceae</taxon>
        <taxon>Tenacibaculum</taxon>
    </lineage>
</organism>